<name>R7GYT0_9BACT</name>
<organism evidence="2 3">
    <name type="scientific">Leyella stercorea CAG:629</name>
    <dbReference type="NCBI Taxonomy" id="1263103"/>
    <lineage>
        <taxon>Bacteria</taxon>
        <taxon>Pseudomonadati</taxon>
        <taxon>Bacteroidota</taxon>
        <taxon>Bacteroidia</taxon>
        <taxon>Bacteroidales</taxon>
        <taxon>Prevotellaceae</taxon>
        <taxon>Leyella</taxon>
    </lineage>
</organism>
<feature type="region of interest" description="Disordered" evidence="1">
    <location>
        <begin position="1"/>
        <end position="25"/>
    </location>
</feature>
<accession>R7GYT0</accession>
<dbReference type="AlphaFoldDB" id="R7GYT0"/>
<evidence type="ECO:0000313" key="2">
    <source>
        <dbReference type="EMBL" id="CDE31913.1"/>
    </source>
</evidence>
<dbReference type="EMBL" id="CBIT010000111">
    <property type="protein sequence ID" value="CDE31913.1"/>
    <property type="molecule type" value="Genomic_DNA"/>
</dbReference>
<protein>
    <submittedName>
        <fullName evidence="2">Uncharacterized protein</fullName>
    </submittedName>
</protein>
<reference evidence="2" key="1">
    <citation type="submission" date="2012-11" db="EMBL/GenBank/DDBJ databases">
        <title>Dependencies among metagenomic species, viruses, plasmids and units of genetic variation.</title>
        <authorList>
            <person name="Nielsen H.B."/>
            <person name="Almeida M."/>
            <person name="Juncker A.S."/>
            <person name="Rasmussen S."/>
            <person name="Li J."/>
            <person name="Sunagawa S."/>
            <person name="Plichta D."/>
            <person name="Gautier L."/>
            <person name="Le Chatelier E."/>
            <person name="Peletier E."/>
            <person name="Bonde I."/>
            <person name="Nielsen T."/>
            <person name="Manichanh C."/>
            <person name="Arumugam M."/>
            <person name="Batto J."/>
            <person name="Santos M.B.Q.D."/>
            <person name="Blom N."/>
            <person name="Borruel N."/>
            <person name="Burgdorf K.S."/>
            <person name="Boumezbeur F."/>
            <person name="Casellas F."/>
            <person name="Dore J."/>
            <person name="Guarner F."/>
            <person name="Hansen T."/>
            <person name="Hildebrand F."/>
            <person name="Kaas R.S."/>
            <person name="Kennedy S."/>
            <person name="Kristiansen K."/>
            <person name="Kultima J.R."/>
            <person name="Leonard P."/>
            <person name="Levenez F."/>
            <person name="Lund O."/>
            <person name="Moumen B."/>
            <person name="Le Paslier D."/>
            <person name="Pons N."/>
            <person name="Pedersen O."/>
            <person name="Prifti E."/>
            <person name="Qin J."/>
            <person name="Raes J."/>
            <person name="Tap J."/>
            <person name="Tims S."/>
            <person name="Ussery D.W."/>
            <person name="Yamada T."/>
            <person name="MetaHit consortium"/>
            <person name="Renault P."/>
            <person name="Sicheritz-Ponten T."/>
            <person name="Bork P."/>
            <person name="Wang J."/>
            <person name="Brunak S."/>
            <person name="Ehrlich S.D."/>
        </authorList>
    </citation>
    <scope>NUCLEOTIDE SEQUENCE [LARGE SCALE GENOMIC DNA]</scope>
</reference>
<comment type="caution">
    <text evidence="2">The sequence shown here is derived from an EMBL/GenBank/DDBJ whole genome shotgun (WGS) entry which is preliminary data.</text>
</comment>
<evidence type="ECO:0000313" key="3">
    <source>
        <dbReference type="Proteomes" id="UP000018072"/>
    </source>
</evidence>
<gene>
    <name evidence="2" type="ORF">BN741_01170</name>
</gene>
<dbReference type="Proteomes" id="UP000018072">
    <property type="component" value="Unassembled WGS sequence"/>
</dbReference>
<proteinExistence type="predicted"/>
<evidence type="ECO:0000256" key="1">
    <source>
        <dbReference type="SAM" id="MobiDB-lite"/>
    </source>
</evidence>
<sequence length="145" mass="16398">MLGADIRIGRRRHAHRSTQTSASVGAAIRIGRRRHPHRSTQTCASVDADIRIGRCSHPHRSAQTSASVDADVRIGRRRCYFVMFYKSFSSTSRWLLRYALRSAMIFFQAVDDSCFTSMVSDHLPCASMRSISVPTLRRVMHSAGW</sequence>